<dbReference type="Ensembl" id="ENSCSAVT00000011061.1">
    <property type="protein sequence ID" value="ENSCSAVP00000010930.1"/>
    <property type="gene ID" value="ENSCSAVG00000006403.1"/>
</dbReference>
<dbReference type="GO" id="GO:0005267">
    <property type="term" value="F:potassium channel activity"/>
    <property type="evidence" value="ECO:0007669"/>
    <property type="project" value="UniProtKB-KW"/>
</dbReference>
<evidence type="ECO:0000256" key="10">
    <source>
        <dbReference type="ARBA" id="ARBA00023136"/>
    </source>
</evidence>
<evidence type="ECO:0000256" key="1">
    <source>
        <dbReference type="ARBA" id="ARBA00004127"/>
    </source>
</evidence>
<proteinExistence type="inferred from homology"/>
<dbReference type="eggNOG" id="KOG3944">
    <property type="taxonomic scope" value="Eukaryota"/>
</dbReference>
<keyword evidence="7" id="KW-0630">Potassium</keyword>
<reference evidence="15" key="3">
    <citation type="submission" date="2025-09" db="UniProtKB">
        <authorList>
            <consortium name="Ensembl"/>
        </authorList>
    </citation>
    <scope>IDENTIFICATION</scope>
</reference>
<keyword evidence="11" id="KW-0407">Ion channel</keyword>
<dbReference type="GO" id="GO:0042802">
    <property type="term" value="F:identical protein binding"/>
    <property type="evidence" value="ECO:0007669"/>
    <property type="project" value="InterPro"/>
</dbReference>
<feature type="compositionally biased region" description="Basic and acidic residues" evidence="13">
    <location>
        <begin position="211"/>
        <end position="226"/>
    </location>
</feature>
<sequence length="226" mass="25039">MACCFGGGCLVNLCVGKPPLMPFNNSEAIFLASLVWWLVFYTPKNAFHFTVQWLPVSTMIMLLKELLRTKKIMKGVMLARSVYPSSYLICTLLGMLAACGGGFIKNLALLLTSQWSPNSIKTFQLSVLTKLCLLFSFVYVMQINGFVTLPLEVIALLQATTIFAYTIGNRLKMTIDPFATVESIMCSIFVDYTAFTRPNAEPSQKVTSAKAGDKKEGDKKAKNKKD</sequence>
<dbReference type="OMA" id="SCWASTM"/>
<dbReference type="Proteomes" id="UP000007875">
    <property type="component" value="Unassembled WGS sequence"/>
</dbReference>
<evidence type="ECO:0000256" key="13">
    <source>
        <dbReference type="SAM" id="MobiDB-lite"/>
    </source>
</evidence>
<evidence type="ECO:0000256" key="11">
    <source>
        <dbReference type="ARBA" id="ARBA00023303"/>
    </source>
</evidence>
<evidence type="ECO:0000256" key="9">
    <source>
        <dbReference type="ARBA" id="ARBA00023065"/>
    </source>
</evidence>
<dbReference type="GO" id="GO:0012505">
    <property type="term" value="C:endomembrane system"/>
    <property type="evidence" value="ECO:0007669"/>
    <property type="project" value="UniProtKB-SubCell"/>
</dbReference>
<dbReference type="GO" id="GO:0016020">
    <property type="term" value="C:membrane"/>
    <property type="evidence" value="ECO:0007669"/>
    <property type="project" value="InterPro"/>
</dbReference>
<feature type="transmembrane region" description="Helical" evidence="14">
    <location>
        <begin position="147"/>
        <end position="167"/>
    </location>
</feature>
<comment type="similarity">
    <text evidence="2">Belongs to the TMEM38 family.</text>
</comment>
<feature type="transmembrane region" description="Helical" evidence="14">
    <location>
        <begin position="26"/>
        <end position="42"/>
    </location>
</feature>
<comment type="subcellular location">
    <subcellularLocation>
        <location evidence="1">Endomembrane system</location>
        <topology evidence="1">Multi-pass membrane protein</topology>
    </subcellularLocation>
</comment>
<dbReference type="InParanoid" id="H2Z018"/>
<organism evidence="15 16">
    <name type="scientific">Ciona savignyi</name>
    <name type="common">Pacific transparent sea squirt</name>
    <dbReference type="NCBI Taxonomy" id="51511"/>
    <lineage>
        <taxon>Eukaryota</taxon>
        <taxon>Metazoa</taxon>
        <taxon>Chordata</taxon>
        <taxon>Tunicata</taxon>
        <taxon>Ascidiacea</taxon>
        <taxon>Phlebobranchia</taxon>
        <taxon>Cionidae</taxon>
        <taxon>Ciona</taxon>
    </lineage>
</organism>
<evidence type="ECO:0000256" key="6">
    <source>
        <dbReference type="ARBA" id="ARBA00022826"/>
    </source>
</evidence>
<evidence type="ECO:0000256" key="2">
    <source>
        <dbReference type="ARBA" id="ARBA00005766"/>
    </source>
</evidence>
<keyword evidence="8 14" id="KW-1133">Transmembrane helix</keyword>
<feature type="transmembrane region" description="Helical" evidence="14">
    <location>
        <begin position="86"/>
        <end position="111"/>
    </location>
</feature>
<dbReference type="GeneTree" id="ENSGT00390000018845"/>
<evidence type="ECO:0000256" key="4">
    <source>
        <dbReference type="ARBA" id="ARBA00022538"/>
    </source>
</evidence>
<keyword evidence="4" id="KW-0633">Potassium transport</keyword>
<dbReference type="Pfam" id="PF05197">
    <property type="entry name" value="TRIC"/>
    <property type="match status" value="1"/>
</dbReference>
<keyword evidence="10 14" id="KW-0472">Membrane</keyword>
<evidence type="ECO:0000256" key="14">
    <source>
        <dbReference type="SAM" id="Phobius"/>
    </source>
</evidence>
<keyword evidence="9" id="KW-0406">Ion transport</keyword>
<accession>H2Z018</accession>
<evidence type="ECO:0000256" key="5">
    <source>
        <dbReference type="ARBA" id="ARBA00022692"/>
    </source>
</evidence>
<keyword evidence="3" id="KW-0813">Transport</keyword>
<dbReference type="PANTHER" id="PTHR12454">
    <property type="entry name" value="TRIMERIC INTRACELLULAR CATION CHANNEL"/>
    <property type="match status" value="1"/>
</dbReference>
<keyword evidence="16" id="KW-1185">Reference proteome</keyword>
<evidence type="ECO:0000256" key="8">
    <source>
        <dbReference type="ARBA" id="ARBA00022989"/>
    </source>
</evidence>
<dbReference type="AlphaFoldDB" id="H2Z018"/>
<dbReference type="InterPro" id="IPR007866">
    <property type="entry name" value="TRIC_channel"/>
</dbReference>
<evidence type="ECO:0000256" key="7">
    <source>
        <dbReference type="ARBA" id="ARBA00022958"/>
    </source>
</evidence>
<protein>
    <submittedName>
        <fullName evidence="15">Uncharacterized protein</fullName>
    </submittedName>
</protein>
<comment type="subunit">
    <text evidence="12">Homotrimer; conformation seems to be controled by binding to diacylglycerol (DAG).</text>
</comment>
<feature type="region of interest" description="Disordered" evidence="13">
    <location>
        <begin position="201"/>
        <end position="226"/>
    </location>
</feature>
<evidence type="ECO:0000256" key="3">
    <source>
        <dbReference type="ARBA" id="ARBA00022448"/>
    </source>
</evidence>
<reference evidence="15" key="2">
    <citation type="submission" date="2025-08" db="UniProtKB">
        <authorList>
            <consortium name="Ensembl"/>
        </authorList>
    </citation>
    <scope>IDENTIFICATION</scope>
</reference>
<keyword evidence="5 14" id="KW-0812">Transmembrane</keyword>
<dbReference type="PANTHER" id="PTHR12454:SF11">
    <property type="entry name" value="GH25683P"/>
    <property type="match status" value="1"/>
</dbReference>
<dbReference type="HOGENOM" id="CLU_1224389_0_0_1"/>
<dbReference type="STRING" id="51511.ENSCSAVP00000010930"/>
<evidence type="ECO:0000256" key="12">
    <source>
        <dbReference type="ARBA" id="ARBA00047059"/>
    </source>
</evidence>
<evidence type="ECO:0000313" key="15">
    <source>
        <dbReference type="Ensembl" id="ENSCSAVP00000010930.1"/>
    </source>
</evidence>
<name>H2Z018_CIOSA</name>
<keyword evidence="6" id="KW-0631">Potassium channel</keyword>
<evidence type="ECO:0000313" key="16">
    <source>
        <dbReference type="Proteomes" id="UP000007875"/>
    </source>
</evidence>
<reference evidence="16" key="1">
    <citation type="submission" date="2003-08" db="EMBL/GenBank/DDBJ databases">
        <authorList>
            <person name="Birren B."/>
            <person name="Nusbaum C."/>
            <person name="Abebe A."/>
            <person name="Abouelleil A."/>
            <person name="Adekoya E."/>
            <person name="Ait-zahra M."/>
            <person name="Allen N."/>
            <person name="Allen T."/>
            <person name="An P."/>
            <person name="Anderson M."/>
            <person name="Anderson S."/>
            <person name="Arachchi H."/>
            <person name="Armbruster J."/>
            <person name="Bachantsang P."/>
            <person name="Baldwin J."/>
            <person name="Barry A."/>
            <person name="Bayul T."/>
            <person name="Blitshsteyn B."/>
            <person name="Bloom T."/>
            <person name="Blye J."/>
            <person name="Boguslavskiy L."/>
            <person name="Borowsky M."/>
            <person name="Boukhgalter B."/>
            <person name="Brunache A."/>
            <person name="Butler J."/>
            <person name="Calixte N."/>
            <person name="Calvo S."/>
            <person name="Camarata J."/>
            <person name="Campo K."/>
            <person name="Chang J."/>
            <person name="Cheshatsang Y."/>
            <person name="Citroen M."/>
            <person name="Collymore A."/>
            <person name="Considine T."/>
            <person name="Cook A."/>
            <person name="Cooke P."/>
            <person name="Corum B."/>
            <person name="Cuomo C."/>
            <person name="David R."/>
            <person name="Dawoe T."/>
            <person name="Degray S."/>
            <person name="Dodge S."/>
            <person name="Dooley K."/>
            <person name="Dorje P."/>
            <person name="Dorjee K."/>
            <person name="Dorris L."/>
            <person name="Duffey N."/>
            <person name="Dupes A."/>
            <person name="Elkins T."/>
            <person name="Engels R."/>
            <person name="Erickson J."/>
            <person name="Farina A."/>
            <person name="Faro S."/>
            <person name="Ferreira P."/>
            <person name="Fischer H."/>
            <person name="Fitzgerald M."/>
            <person name="Foley K."/>
            <person name="Gage D."/>
            <person name="Galagan J."/>
            <person name="Gearin G."/>
            <person name="Gnerre S."/>
            <person name="Gnirke A."/>
            <person name="Goyette A."/>
            <person name="Graham J."/>
            <person name="Grandbois E."/>
            <person name="Gyaltsen K."/>
            <person name="Hafez N."/>
            <person name="Hagopian D."/>
            <person name="Hagos B."/>
            <person name="Hall J."/>
            <person name="Hatcher B."/>
            <person name="Heller A."/>
            <person name="Higgins H."/>
            <person name="Honan T."/>
            <person name="Horn A."/>
            <person name="Houde N."/>
            <person name="Hughes L."/>
            <person name="Hulme W."/>
            <person name="Husby E."/>
            <person name="Iliev I."/>
            <person name="Jaffe D."/>
            <person name="Jones C."/>
            <person name="Kamal M."/>
            <person name="Kamat A."/>
            <person name="Kamvysselis M."/>
            <person name="Karlsson E."/>
            <person name="Kells C."/>
            <person name="Kieu A."/>
            <person name="Kisner P."/>
            <person name="Kodira C."/>
            <person name="Kulbokas E."/>
            <person name="Labutti K."/>
            <person name="Lama D."/>
            <person name="Landers T."/>
            <person name="Leger J."/>
            <person name="Levine S."/>
            <person name="Lewis D."/>
            <person name="Lewis T."/>
            <person name="Lindblad-toh K."/>
            <person name="Liu X."/>
            <person name="Lokyitsang T."/>
            <person name="Lokyitsang Y."/>
            <person name="Lucien O."/>
            <person name="Lui A."/>
            <person name="Ma L.J."/>
            <person name="Mabbitt R."/>
            <person name="Macdonald J."/>
            <person name="Maclean C."/>
            <person name="Major J."/>
            <person name="Manning J."/>
            <person name="Marabella R."/>
            <person name="Maru K."/>
            <person name="Matthews C."/>
            <person name="Mauceli E."/>
            <person name="Mccarthy M."/>
            <person name="Mcdonough S."/>
            <person name="Mcghee T."/>
            <person name="Meldrim J."/>
            <person name="Meneus L."/>
            <person name="Mesirov J."/>
            <person name="Mihalev A."/>
            <person name="Mihova T."/>
            <person name="Mikkelsen T."/>
            <person name="Mlenga V."/>
            <person name="Moru K."/>
            <person name="Mozes J."/>
            <person name="Mulrain L."/>
            <person name="Munson G."/>
            <person name="Naylor J."/>
            <person name="Newes C."/>
            <person name="Nguyen C."/>
            <person name="Nguyen N."/>
            <person name="Nguyen T."/>
            <person name="Nicol R."/>
            <person name="Nielsen C."/>
            <person name="Nizzari M."/>
            <person name="Norbu C."/>
            <person name="Norbu N."/>
            <person name="O'donnell P."/>
            <person name="Okoawo O."/>
            <person name="O'leary S."/>
            <person name="Omotosho B."/>
            <person name="O'neill K."/>
            <person name="Osman S."/>
            <person name="Parker S."/>
            <person name="Perrin D."/>
            <person name="Phunkhang P."/>
            <person name="Piqani B."/>
            <person name="Purcell S."/>
            <person name="Rachupka T."/>
            <person name="Ramasamy U."/>
            <person name="Rameau R."/>
            <person name="Ray V."/>
            <person name="Raymond C."/>
            <person name="Retta R."/>
            <person name="Richardson S."/>
            <person name="Rise C."/>
            <person name="Rodriguez J."/>
            <person name="Rogers J."/>
            <person name="Rogov P."/>
            <person name="Rutman M."/>
            <person name="Schupbach R."/>
            <person name="Seaman C."/>
            <person name="Settipalli S."/>
            <person name="Sharpe T."/>
            <person name="Sheridan J."/>
            <person name="Sherpa N."/>
            <person name="Shi J."/>
            <person name="Smirnov S."/>
            <person name="Smith C."/>
            <person name="Sougnez C."/>
            <person name="Spencer B."/>
            <person name="Stalker J."/>
            <person name="Stange-thomann N."/>
            <person name="Stavropoulos S."/>
            <person name="Stetson K."/>
            <person name="Stone C."/>
            <person name="Stone S."/>
            <person name="Stubbs M."/>
            <person name="Talamas J."/>
            <person name="Tchuinga P."/>
            <person name="Tenzing P."/>
            <person name="Tesfaye S."/>
            <person name="Theodore J."/>
            <person name="Thoulutsang Y."/>
            <person name="Topham K."/>
            <person name="Towey S."/>
            <person name="Tsamla T."/>
            <person name="Tsomo N."/>
            <person name="Vallee D."/>
            <person name="Vassiliev H."/>
            <person name="Venkataraman V."/>
            <person name="Vinson J."/>
            <person name="Vo A."/>
            <person name="Wade C."/>
            <person name="Wang S."/>
            <person name="Wangchuk T."/>
            <person name="Wangdi T."/>
            <person name="Whittaker C."/>
            <person name="Wilkinson J."/>
            <person name="Wu Y."/>
            <person name="Wyman D."/>
            <person name="Yadav S."/>
            <person name="Yang S."/>
            <person name="Yang X."/>
            <person name="Yeager S."/>
            <person name="Yee E."/>
            <person name="Young G."/>
            <person name="Zainoun J."/>
            <person name="Zembeck L."/>
            <person name="Zimmer A."/>
            <person name="Zody M."/>
            <person name="Lander E."/>
        </authorList>
    </citation>
    <scope>NUCLEOTIDE SEQUENCE [LARGE SCALE GENOMIC DNA]</scope>
</reference>